<proteinExistence type="inferred from homology"/>
<evidence type="ECO:0000256" key="2">
    <source>
        <dbReference type="ARBA" id="ARBA00023157"/>
    </source>
</evidence>
<dbReference type="EMBL" id="GEDC01005994">
    <property type="protein sequence ID" value="JAS31304.1"/>
    <property type="molecule type" value="Transcribed_RNA"/>
</dbReference>
<organism evidence="5">
    <name type="scientific">Clastoptera arizonana</name>
    <name type="common">Arizona spittle bug</name>
    <dbReference type="NCBI Taxonomy" id="38151"/>
    <lineage>
        <taxon>Eukaryota</taxon>
        <taxon>Metazoa</taxon>
        <taxon>Ecdysozoa</taxon>
        <taxon>Arthropoda</taxon>
        <taxon>Hexapoda</taxon>
        <taxon>Insecta</taxon>
        <taxon>Pterygota</taxon>
        <taxon>Neoptera</taxon>
        <taxon>Paraneoptera</taxon>
        <taxon>Hemiptera</taxon>
        <taxon>Auchenorrhyncha</taxon>
        <taxon>Cercopoidea</taxon>
        <taxon>Clastopteridae</taxon>
        <taxon>Clastoptera</taxon>
    </lineage>
</organism>
<evidence type="ECO:0000313" key="5">
    <source>
        <dbReference type="EMBL" id="JAS31304.1"/>
    </source>
</evidence>
<dbReference type="InterPro" id="IPR013785">
    <property type="entry name" value="Aldolase_TIM"/>
</dbReference>
<dbReference type="Gene3D" id="3.20.20.70">
    <property type="entry name" value="Aldolase class I"/>
    <property type="match status" value="1"/>
</dbReference>
<reference evidence="5" key="1">
    <citation type="submission" date="2015-12" db="EMBL/GenBank/DDBJ databases">
        <title>De novo transcriptome assembly of four potential Pierce s Disease insect vectors from Arizona vineyards.</title>
        <authorList>
            <person name="Tassone E.E."/>
        </authorList>
    </citation>
    <scope>NUCLEOTIDE SEQUENCE</scope>
</reference>
<evidence type="ECO:0000256" key="1">
    <source>
        <dbReference type="ARBA" id="ARBA00008871"/>
    </source>
</evidence>
<dbReference type="AlphaFoldDB" id="A0A1B6E068"/>
<keyword evidence="3" id="KW-0326">Glycosidase</keyword>
<keyword evidence="2" id="KW-1015">Disulfide bond</keyword>
<dbReference type="SUPFAM" id="SSF51445">
    <property type="entry name" value="(Trans)glycosidases"/>
    <property type="match status" value="1"/>
</dbReference>
<keyword evidence="4" id="KW-0732">Signal</keyword>
<evidence type="ECO:0000256" key="4">
    <source>
        <dbReference type="SAM" id="SignalP"/>
    </source>
</evidence>
<dbReference type="Pfam" id="PF01630">
    <property type="entry name" value="Glyco_hydro_56"/>
    <property type="match status" value="1"/>
</dbReference>
<dbReference type="InterPro" id="IPR018155">
    <property type="entry name" value="Hyaluronidase"/>
</dbReference>
<dbReference type="PANTHER" id="PTHR11769">
    <property type="entry name" value="HYALURONIDASE"/>
    <property type="match status" value="1"/>
</dbReference>
<dbReference type="InterPro" id="IPR017853">
    <property type="entry name" value="GH"/>
</dbReference>
<gene>
    <name evidence="5" type="ORF">g.4271</name>
</gene>
<name>A0A1B6E068_9HEMI</name>
<feature type="signal peptide" evidence="4">
    <location>
        <begin position="1"/>
        <end position="19"/>
    </location>
</feature>
<evidence type="ECO:0000256" key="3">
    <source>
        <dbReference type="RuleBase" id="RU610713"/>
    </source>
</evidence>
<dbReference type="GO" id="GO:0004415">
    <property type="term" value="F:hyalurononglucosaminidase activity"/>
    <property type="evidence" value="ECO:0007669"/>
    <property type="project" value="UniProtKB-UniRule"/>
</dbReference>
<dbReference type="PANTHER" id="PTHR11769:SF35">
    <property type="entry name" value="HYALURONIDASE"/>
    <property type="match status" value="1"/>
</dbReference>
<dbReference type="GO" id="GO:0005975">
    <property type="term" value="P:carbohydrate metabolic process"/>
    <property type="evidence" value="ECO:0007669"/>
    <property type="project" value="InterPro"/>
</dbReference>
<protein>
    <recommendedName>
        <fullName evidence="3">Hyaluronidase</fullName>
        <ecNumber evidence="3">3.2.1.35</ecNumber>
    </recommendedName>
</protein>
<comment type="similarity">
    <text evidence="1 3">Belongs to the glycosyl hydrolase 56 family.</text>
</comment>
<sequence>MCSISIVLVFIALSQFCTGYKVYWNIPTELCKVRHNMSFMYVAEEYGITINENDMFKGNELTILYTPGLYPEIKGYKHNSSLSDDKQNLSNLTYINGGLPQDGNMAKHLAAFKVFVDKSVPDKNNKGLIIIDMEHFGATWQQNFNDMLVYKILTRKRIQERMPFLPKALVEAQAKREYEKAAMNFIEKTIEYGKTLRPYAKWGYYQYPQCFNQVGVDFCSKATQNDNNLLYRLYQLSDALYPSLYLGQKGTVEGRASQIRGGVREVTRVMKYAKKTSLNIPYIWYKYFFVSGEILDADLENLIGLPKEEGADGVILWGSSGDLRNLEMCQYFDNYVRKSIGPIAKKYVTN</sequence>
<accession>A0A1B6E068</accession>
<dbReference type="EC" id="3.2.1.35" evidence="3"/>
<feature type="chain" id="PRO_5008581816" description="Hyaluronidase" evidence="4">
    <location>
        <begin position="20"/>
        <end position="350"/>
    </location>
</feature>
<keyword evidence="3" id="KW-0378">Hydrolase</keyword>
<dbReference type="GO" id="GO:0030214">
    <property type="term" value="P:hyaluronan catabolic process"/>
    <property type="evidence" value="ECO:0007669"/>
    <property type="project" value="TreeGrafter"/>
</dbReference>
<comment type="catalytic activity">
    <reaction evidence="3">
        <text>Random hydrolysis of (1-&gt;4)-linkages between N-acetyl-beta-D-glucosamine and D-glucuronate residues in hyaluronate.</text>
        <dbReference type="EC" id="3.2.1.35"/>
    </reaction>
</comment>
<dbReference type="PRINTS" id="PR00846">
    <property type="entry name" value="GLHYDRLASE56"/>
</dbReference>